<dbReference type="Pfam" id="PF02914">
    <property type="entry name" value="DDE_2"/>
    <property type="match status" value="1"/>
</dbReference>
<dbReference type="InterPro" id="IPR009061">
    <property type="entry name" value="DNA-bd_dom_put_sf"/>
</dbReference>
<feature type="domain" description="HTH Mu-type" evidence="1">
    <location>
        <begin position="8"/>
        <end position="74"/>
    </location>
</feature>
<dbReference type="InterPro" id="IPR003314">
    <property type="entry name" value="Mu-type_HTH"/>
</dbReference>
<comment type="caution">
    <text evidence="2">The sequence shown here is derived from an EMBL/GenBank/DDBJ whole genome shotgun (WGS) entry which is preliminary data.</text>
</comment>
<dbReference type="AlphaFoldDB" id="A0A9X3URF0"/>
<feature type="non-terminal residue" evidence="2">
    <location>
        <position position="336"/>
    </location>
</feature>
<evidence type="ECO:0000259" key="1">
    <source>
        <dbReference type="PROSITE" id="PS51702"/>
    </source>
</evidence>
<protein>
    <submittedName>
        <fullName evidence="2">Transposase</fullName>
    </submittedName>
</protein>
<dbReference type="EMBL" id="JANJHC010000031">
    <property type="protein sequence ID" value="MDA5624008.1"/>
    <property type="molecule type" value="Genomic_DNA"/>
</dbReference>
<evidence type="ECO:0000313" key="2">
    <source>
        <dbReference type="EMBL" id="MDA5624008.1"/>
    </source>
</evidence>
<dbReference type="GO" id="GO:0015074">
    <property type="term" value="P:DNA integration"/>
    <property type="evidence" value="ECO:0007669"/>
    <property type="project" value="InterPro"/>
</dbReference>
<dbReference type="SUPFAM" id="SSF46689">
    <property type="entry name" value="Homeodomain-like"/>
    <property type="match status" value="2"/>
</dbReference>
<reference evidence="2" key="1">
    <citation type="submission" date="2022-07" db="EMBL/GenBank/DDBJ databases">
        <title>Genome-based characterization of novel serogroup A variants of Pasteurella multocida.</title>
        <authorList>
            <person name="Prajapati A."/>
            <person name="Yogisharadhya R."/>
            <person name="Mohanty N."/>
            <person name="Chanda M."/>
            <person name="Mendem S.K."/>
            <person name="Siddaramappa S."/>
            <person name="Shivachandra S.B."/>
        </authorList>
    </citation>
    <scope>NUCLEOTIDE SEQUENCE</scope>
    <source>
        <strain evidence="2">NIVEDIPm19</strain>
    </source>
</reference>
<dbReference type="Gene3D" id="1.10.10.10">
    <property type="entry name" value="Winged helix-like DNA-binding domain superfamily/Winged helix DNA-binding domain"/>
    <property type="match status" value="1"/>
</dbReference>
<dbReference type="GO" id="GO:0004803">
    <property type="term" value="F:transposase activity"/>
    <property type="evidence" value="ECO:0007669"/>
    <property type="project" value="InterPro"/>
</dbReference>
<dbReference type="Pfam" id="PF09039">
    <property type="entry name" value="HTH_Tnp_Mu_2"/>
    <property type="match status" value="1"/>
</dbReference>
<dbReference type="GO" id="GO:0006313">
    <property type="term" value="P:DNA transposition"/>
    <property type="evidence" value="ECO:0007669"/>
    <property type="project" value="InterPro"/>
</dbReference>
<dbReference type="Proteomes" id="UP001145481">
    <property type="component" value="Unassembled WGS sequence"/>
</dbReference>
<accession>A0A9X3URF0</accession>
<evidence type="ECO:0000313" key="3">
    <source>
        <dbReference type="Proteomes" id="UP001145481"/>
    </source>
</evidence>
<sequence>MSGNNLKTHYSAKELLELSLNNLPNSVQAIIYQAKTKSWKSRKRLARGGGLEYEFSSFPQEIQAEILLKTQLANKVEDKTTTAQAQMSESAWNVYSSATLGQERRAERRFNAVLKVARLIENGEKLMSALDKVVAFYADIEDETAEKISKGSLKRWWYKVKTHPQGIWLPLLLDRTERDNSCRWADISDKAWAFFCADYLRKSKPKFSVCYYRLTLAAEENGWTIPSLSSLKRKFYNEFTEAEIALARGGEHELRELTAPQIRTVMDLEAYEIVNGDGYQHNVFVDWYEDGRPPIRPKTWFWQDVRTRRILSYCVDDSENGDQIRQATLRMIKQYG</sequence>
<dbReference type="InterPro" id="IPR009057">
    <property type="entry name" value="Homeodomain-like_sf"/>
</dbReference>
<dbReference type="Gene3D" id="1.10.10.60">
    <property type="entry name" value="Homeodomain-like"/>
    <property type="match status" value="2"/>
</dbReference>
<gene>
    <name evidence="2" type="ORF">NM948_10735</name>
</gene>
<dbReference type="Pfam" id="PF02316">
    <property type="entry name" value="HTH_Tnp_Mu_1"/>
    <property type="match status" value="1"/>
</dbReference>
<organism evidence="2 3">
    <name type="scientific">Pasteurella multocida</name>
    <dbReference type="NCBI Taxonomy" id="747"/>
    <lineage>
        <taxon>Bacteria</taxon>
        <taxon>Pseudomonadati</taxon>
        <taxon>Pseudomonadota</taxon>
        <taxon>Gammaproteobacteria</taxon>
        <taxon>Pasteurellales</taxon>
        <taxon>Pasteurellaceae</taxon>
        <taxon>Pasteurella</taxon>
    </lineage>
</organism>
<dbReference type="RefSeq" id="WP_271343365.1">
    <property type="nucleotide sequence ID" value="NZ_JANJHA010000005.1"/>
</dbReference>
<proteinExistence type="predicted"/>
<dbReference type="InterPro" id="IPR012337">
    <property type="entry name" value="RNaseH-like_sf"/>
</dbReference>
<dbReference type="InterPro" id="IPR036397">
    <property type="entry name" value="RNaseH_sf"/>
</dbReference>
<dbReference type="PROSITE" id="PS51702">
    <property type="entry name" value="HTH_MU"/>
    <property type="match status" value="1"/>
</dbReference>
<dbReference type="InterPro" id="IPR036388">
    <property type="entry name" value="WH-like_DNA-bd_sf"/>
</dbReference>
<name>A0A9X3URF0_PASMD</name>
<dbReference type="SUPFAM" id="SSF53098">
    <property type="entry name" value="Ribonuclease H-like"/>
    <property type="match status" value="1"/>
</dbReference>
<dbReference type="GO" id="GO:0003677">
    <property type="term" value="F:DNA binding"/>
    <property type="evidence" value="ECO:0007669"/>
    <property type="project" value="InterPro"/>
</dbReference>
<dbReference type="InterPro" id="IPR004189">
    <property type="entry name" value="Phage_Mu_transposase"/>
</dbReference>
<dbReference type="InterPro" id="IPR015126">
    <property type="entry name" value="Mu_I-gamma"/>
</dbReference>
<dbReference type="SUPFAM" id="SSF46955">
    <property type="entry name" value="Putative DNA-binding domain"/>
    <property type="match status" value="1"/>
</dbReference>
<dbReference type="Gene3D" id="3.30.420.10">
    <property type="entry name" value="Ribonuclease H-like superfamily/Ribonuclease H"/>
    <property type="match status" value="1"/>
</dbReference>